<dbReference type="PANTHER" id="PTHR24242:SF409">
    <property type="entry name" value="OLFACTORY RECEPTOR"/>
    <property type="match status" value="1"/>
</dbReference>
<dbReference type="SUPFAM" id="SSF81321">
    <property type="entry name" value="Family A G protein-coupled receptor-like"/>
    <property type="match status" value="1"/>
</dbReference>
<keyword evidence="5 14" id="KW-0552">Olfaction</keyword>
<dbReference type="Proteomes" id="UP000694892">
    <property type="component" value="Chromosome 3L"/>
</dbReference>
<dbReference type="FunFam" id="1.20.1070.10:FF:000010">
    <property type="entry name" value="Olfactory receptor"/>
    <property type="match status" value="1"/>
</dbReference>
<keyword evidence="7 13" id="KW-0297">G-protein coupled receptor</keyword>
<evidence type="ECO:0000256" key="8">
    <source>
        <dbReference type="ARBA" id="ARBA00023136"/>
    </source>
</evidence>
<evidence type="ECO:0000256" key="5">
    <source>
        <dbReference type="ARBA" id="ARBA00022725"/>
    </source>
</evidence>
<evidence type="ECO:0000256" key="4">
    <source>
        <dbReference type="ARBA" id="ARBA00022692"/>
    </source>
</evidence>
<dbReference type="PROSITE" id="PS00237">
    <property type="entry name" value="G_PROTEIN_RECEP_F1_1"/>
    <property type="match status" value="1"/>
</dbReference>
<dbReference type="InterPro" id="IPR050939">
    <property type="entry name" value="Olfactory_GPCR1"/>
</dbReference>
<evidence type="ECO:0000256" key="10">
    <source>
        <dbReference type="ARBA" id="ARBA00023170"/>
    </source>
</evidence>
<keyword evidence="2 14" id="KW-1003">Cell membrane</keyword>
<proteinExistence type="inferred from homology"/>
<evidence type="ECO:0000256" key="13">
    <source>
        <dbReference type="RuleBase" id="RU000688"/>
    </source>
</evidence>
<reference evidence="17" key="1">
    <citation type="journal article" date="2016" name="Nature">
        <title>Genome evolution in the allotetraploid frog Xenopus laevis.</title>
        <authorList>
            <person name="Session A.M."/>
            <person name="Uno Y."/>
            <person name="Kwon T."/>
            <person name="Chapman J.A."/>
            <person name="Toyoda A."/>
            <person name="Takahashi S."/>
            <person name="Fukui A."/>
            <person name="Hikosaka A."/>
            <person name="Suzuki A."/>
            <person name="Kondo M."/>
            <person name="van Heeringen S.J."/>
            <person name="Quigley I."/>
            <person name="Heinz S."/>
            <person name="Ogino H."/>
            <person name="Ochi H."/>
            <person name="Hellsten U."/>
            <person name="Lyons J.B."/>
            <person name="Simakov O."/>
            <person name="Putnam N."/>
            <person name="Stites J."/>
            <person name="Kuroki Y."/>
            <person name="Tanaka T."/>
            <person name="Michiue T."/>
            <person name="Watanabe M."/>
            <person name="Bogdanovic O."/>
            <person name="Lister R."/>
            <person name="Georgiou G."/>
            <person name="Paranjpe S.S."/>
            <person name="van Kruijsbergen I."/>
            <person name="Shu S."/>
            <person name="Carlson J."/>
            <person name="Kinoshita T."/>
            <person name="Ohta Y."/>
            <person name="Mawaribuchi S."/>
            <person name="Jenkins J."/>
            <person name="Grimwood J."/>
            <person name="Schmutz J."/>
            <person name="Mitros T."/>
            <person name="Mozaffari S.V."/>
            <person name="Suzuki Y."/>
            <person name="Haramoto Y."/>
            <person name="Yamamoto T.S."/>
            <person name="Takagi C."/>
            <person name="Heald R."/>
            <person name="Miller K."/>
            <person name="Haudenschild C."/>
            <person name="Kitzman J."/>
            <person name="Nakayama T."/>
            <person name="Izutsu Y."/>
            <person name="Robert J."/>
            <person name="Fortriede J."/>
            <person name="Burns K."/>
            <person name="Lotay V."/>
            <person name="Karimi K."/>
            <person name="Yasuoka Y."/>
            <person name="Dichmann D.S."/>
            <person name="Flajnik M.F."/>
            <person name="Houston D.W."/>
            <person name="Shendure J."/>
            <person name="DuPasquier L."/>
            <person name="Vize P.D."/>
            <person name="Zorn A.M."/>
            <person name="Ito M."/>
            <person name="Marcotte E.M."/>
            <person name="Wallingford J.B."/>
            <person name="Ito Y."/>
            <person name="Asashima M."/>
            <person name="Ueno N."/>
            <person name="Matsuda Y."/>
            <person name="Veenstra G.J."/>
            <person name="Fujiyama A."/>
            <person name="Harland R.M."/>
            <person name="Taira M."/>
            <person name="Rokhsar D.S."/>
        </authorList>
    </citation>
    <scope>NUCLEOTIDE SEQUENCE [LARGE SCALE GENOMIC DNA]</scope>
    <source>
        <strain evidence="17">J</strain>
    </source>
</reference>
<feature type="transmembrane region" description="Helical" evidence="14">
    <location>
        <begin position="210"/>
        <end position="243"/>
    </location>
</feature>
<dbReference type="GO" id="GO:0004984">
    <property type="term" value="F:olfactory receptor activity"/>
    <property type="evidence" value="ECO:0007669"/>
    <property type="project" value="InterPro"/>
</dbReference>
<keyword evidence="6 14" id="KW-1133">Transmembrane helix</keyword>
<feature type="domain" description="G-protein coupled receptors family 1 profile" evidence="15">
    <location>
        <begin position="58"/>
        <end position="307"/>
    </location>
</feature>
<dbReference type="InterPro" id="IPR000725">
    <property type="entry name" value="Olfact_rcpt"/>
</dbReference>
<comment type="similarity">
    <text evidence="13">Belongs to the G-protein coupled receptor 1 family.</text>
</comment>
<dbReference type="PROSITE" id="PS50262">
    <property type="entry name" value="G_PROTEIN_RECEP_F1_2"/>
    <property type="match status" value="1"/>
</dbReference>
<feature type="transmembrane region" description="Helical" evidence="14">
    <location>
        <begin position="157"/>
        <end position="179"/>
    </location>
</feature>
<dbReference type="GO" id="GO:0005886">
    <property type="term" value="C:plasma membrane"/>
    <property type="evidence" value="ECO:0007669"/>
    <property type="project" value="UniProtKB-SubCell"/>
</dbReference>
<dbReference type="PANTHER" id="PTHR24242">
    <property type="entry name" value="G-PROTEIN COUPLED RECEPTOR"/>
    <property type="match status" value="1"/>
</dbReference>
<comment type="caution">
    <text evidence="14">Lacks conserved residue(s) required for the propagation of feature annotation.</text>
</comment>
<name>A0A974DF25_XENLA</name>
<evidence type="ECO:0000256" key="14">
    <source>
        <dbReference type="RuleBase" id="RU363047"/>
    </source>
</evidence>
<keyword evidence="8 14" id="KW-0472">Membrane</keyword>
<organism evidence="16 17">
    <name type="scientific">Xenopus laevis</name>
    <name type="common">African clawed frog</name>
    <dbReference type="NCBI Taxonomy" id="8355"/>
    <lineage>
        <taxon>Eukaryota</taxon>
        <taxon>Metazoa</taxon>
        <taxon>Chordata</taxon>
        <taxon>Craniata</taxon>
        <taxon>Vertebrata</taxon>
        <taxon>Euteleostomi</taxon>
        <taxon>Amphibia</taxon>
        <taxon>Batrachia</taxon>
        <taxon>Anura</taxon>
        <taxon>Pipoidea</taxon>
        <taxon>Pipidae</taxon>
        <taxon>Xenopodinae</taxon>
        <taxon>Xenopus</taxon>
        <taxon>Xenopus</taxon>
    </lineage>
</organism>
<dbReference type="PRINTS" id="PR00245">
    <property type="entry name" value="OLFACTORYR"/>
</dbReference>
<evidence type="ECO:0000313" key="16">
    <source>
        <dbReference type="EMBL" id="OCT90804.1"/>
    </source>
</evidence>
<accession>A0A974DF25</accession>
<keyword evidence="3 14" id="KW-0716">Sensory transduction</keyword>
<keyword evidence="11" id="KW-0325">Glycoprotein</keyword>
<evidence type="ECO:0000256" key="9">
    <source>
        <dbReference type="ARBA" id="ARBA00023157"/>
    </source>
</evidence>
<evidence type="ECO:0000256" key="12">
    <source>
        <dbReference type="ARBA" id="ARBA00023224"/>
    </source>
</evidence>
<evidence type="ECO:0000256" key="1">
    <source>
        <dbReference type="ARBA" id="ARBA00004651"/>
    </source>
</evidence>
<evidence type="ECO:0000259" key="15">
    <source>
        <dbReference type="PROSITE" id="PS50262"/>
    </source>
</evidence>
<dbReference type="AlphaFoldDB" id="A0A974DF25"/>
<dbReference type="Gene3D" id="1.20.1070.10">
    <property type="entry name" value="Rhodopsin 7-helix transmembrane proteins"/>
    <property type="match status" value="1"/>
</dbReference>
<evidence type="ECO:0000313" key="17">
    <source>
        <dbReference type="Proteomes" id="UP000694892"/>
    </source>
</evidence>
<dbReference type="EMBL" id="CM004470">
    <property type="protein sequence ID" value="OCT90804.1"/>
    <property type="molecule type" value="Genomic_DNA"/>
</dbReference>
<comment type="subcellular location">
    <subcellularLocation>
        <location evidence="1 14">Cell membrane</location>
        <topology evidence="1 14">Multi-pass membrane protein</topology>
    </subcellularLocation>
</comment>
<dbReference type="PRINTS" id="PR00237">
    <property type="entry name" value="GPCRRHODOPSN"/>
</dbReference>
<dbReference type="InterPro" id="IPR017452">
    <property type="entry name" value="GPCR_Rhodpsn_7TM"/>
</dbReference>
<dbReference type="InterPro" id="IPR000276">
    <property type="entry name" value="GPCR_Rhodpsn"/>
</dbReference>
<evidence type="ECO:0000256" key="6">
    <source>
        <dbReference type="ARBA" id="ARBA00022989"/>
    </source>
</evidence>
<evidence type="ECO:0000256" key="11">
    <source>
        <dbReference type="ARBA" id="ARBA00023180"/>
    </source>
</evidence>
<evidence type="ECO:0000256" key="2">
    <source>
        <dbReference type="ARBA" id="ARBA00022475"/>
    </source>
</evidence>
<gene>
    <name evidence="16" type="ORF">XELAEV_18019421mg</name>
</gene>
<feature type="transmembrane region" description="Helical" evidence="14">
    <location>
        <begin position="115"/>
        <end position="137"/>
    </location>
</feature>
<protein>
    <recommendedName>
        <fullName evidence="14">Olfactory receptor</fullName>
    </recommendedName>
</protein>
<keyword evidence="12 13" id="KW-0807">Transducer</keyword>
<sequence length="328" mass="36731">MDGIRHNLEMGNFTICISKHINQTKITEFFLLGLNVPQTMKTALFVILLVLYAMTLSGNSLIIALYLASHSLHSPMYFFLSHLAASDILLTTSVVPNLLCTLLNKGKIMSVPSCLFQFFASGSFTVADSFLLTVMSFDRYIAICNALRYGSIMNLKFCFYLVTWSWLLSLLVCTTEVFLMAHSEFCGCNIIDFIYCDFSPLLELSCEDTFIVEILTMMLSVLVVLAPFFFIMSTYVIIILSILRISSSTGRQKAFSTCSSHLTVVCTYYGTLFSKYTVPPKGQSLSVNKAISLLYTVATPLINPIVYSFRNQDILSCLQNLISILVEH</sequence>
<evidence type="ECO:0000256" key="7">
    <source>
        <dbReference type="ARBA" id="ARBA00023040"/>
    </source>
</evidence>
<keyword evidence="4 13" id="KW-0812">Transmembrane</keyword>
<keyword evidence="9" id="KW-1015">Disulfide bond</keyword>
<dbReference type="GO" id="GO:0004930">
    <property type="term" value="F:G protein-coupled receptor activity"/>
    <property type="evidence" value="ECO:0007669"/>
    <property type="project" value="UniProtKB-KW"/>
</dbReference>
<evidence type="ECO:0000256" key="3">
    <source>
        <dbReference type="ARBA" id="ARBA00022606"/>
    </source>
</evidence>
<dbReference type="OMA" id="SIMISME"/>
<keyword evidence="10 13" id="KW-0675">Receptor</keyword>
<feature type="transmembrane region" description="Helical" evidence="14">
    <location>
        <begin position="43"/>
        <end position="68"/>
    </location>
</feature>
<dbReference type="Pfam" id="PF13853">
    <property type="entry name" value="7tm_4"/>
    <property type="match status" value="1"/>
</dbReference>